<dbReference type="CDD" id="cd06781">
    <property type="entry name" value="cpPDZ_BsHtra-like"/>
    <property type="match status" value="1"/>
</dbReference>
<feature type="transmembrane region" description="Helical" evidence="5">
    <location>
        <begin position="20"/>
        <end position="43"/>
    </location>
</feature>
<dbReference type="InterPro" id="IPR001940">
    <property type="entry name" value="Peptidase_S1C"/>
</dbReference>
<proteinExistence type="inferred from homology"/>
<dbReference type="Pfam" id="PF13180">
    <property type="entry name" value="PDZ_2"/>
    <property type="match status" value="1"/>
</dbReference>
<keyword evidence="5" id="KW-1133">Transmembrane helix</keyword>
<keyword evidence="2 7" id="KW-0645">Protease</keyword>
<dbReference type="InterPro" id="IPR036034">
    <property type="entry name" value="PDZ_sf"/>
</dbReference>
<dbReference type="SUPFAM" id="SSF50156">
    <property type="entry name" value="PDZ domain-like"/>
    <property type="match status" value="1"/>
</dbReference>
<dbReference type="InterPro" id="IPR001478">
    <property type="entry name" value="PDZ"/>
</dbReference>
<dbReference type="PANTHER" id="PTHR43343:SF3">
    <property type="entry name" value="PROTEASE DO-LIKE 8, CHLOROPLASTIC"/>
    <property type="match status" value="1"/>
</dbReference>
<dbReference type="RefSeq" id="WP_120357056.1">
    <property type="nucleotide sequence ID" value="NZ_CP017982.1"/>
</dbReference>
<name>A0A386RBZ8_LACHE</name>
<dbReference type="InterPro" id="IPR009003">
    <property type="entry name" value="Peptidase_S1_PA"/>
</dbReference>
<evidence type="ECO:0000256" key="2">
    <source>
        <dbReference type="ARBA" id="ARBA00022670"/>
    </source>
</evidence>
<sequence length="413" mass="42629">MVENQNNNQNQPRKKSGNKIIATAAIVGVVGGLVGGGVSYYAMDQMNNGQGNGAAQISISSSSSKVSEKSAKNGGTMTAAYNDVKGAVVSVINLKRQSASSGTDSLYNSLFGDDSDSSSSKNGKLETYSEGSGVVYMKSNGKGYIVTNNHVISDSDAVQVLLANGKTVNAKVVGKDSTTDLAVLSIDAKYVTQTAQFGDSKHLEAGQTVIAVGSPLGSEYASTVTQGIISAPARTISTSSGNQQTVIQTDAAINPGNSGGALVNSAGQVIGINSMKLAQSSDGTSVEGMGFAIPSNEVVTIVNELVKKGKITRPQLGVRVIALQGIPEGYRSRLKIKSNLKNGIYIAFVSRNGSAANAGIKSGDVITKVDGKKVDDVASLHSILYSHKVGDTVNVTVNRNGKDVDMKVKLEGN</sequence>
<protein>
    <submittedName>
        <fullName evidence="7">HtrA-like serine protease</fullName>
    </submittedName>
</protein>
<keyword evidence="5" id="KW-0812">Transmembrane</keyword>
<accession>A0A386RBZ8</accession>
<evidence type="ECO:0000256" key="5">
    <source>
        <dbReference type="SAM" id="Phobius"/>
    </source>
</evidence>
<organism evidence="7 8">
    <name type="scientific">Lactobacillus helveticus</name>
    <name type="common">Lactobacillus suntoryeus</name>
    <dbReference type="NCBI Taxonomy" id="1587"/>
    <lineage>
        <taxon>Bacteria</taxon>
        <taxon>Bacillati</taxon>
        <taxon>Bacillota</taxon>
        <taxon>Bacilli</taxon>
        <taxon>Lactobacillales</taxon>
        <taxon>Lactobacillaceae</taxon>
        <taxon>Lactobacillus</taxon>
    </lineage>
</organism>
<dbReference type="Gene3D" id="2.30.42.10">
    <property type="match status" value="1"/>
</dbReference>
<gene>
    <name evidence="7" type="ORF">BC335_0106</name>
</gene>
<dbReference type="PANTHER" id="PTHR43343">
    <property type="entry name" value="PEPTIDASE S12"/>
    <property type="match status" value="1"/>
</dbReference>
<dbReference type="InterPro" id="IPR051201">
    <property type="entry name" value="Chloro_Bact_Ser_Proteases"/>
</dbReference>
<dbReference type="InterPro" id="IPR043504">
    <property type="entry name" value="Peptidase_S1_PA_chymotrypsin"/>
</dbReference>
<feature type="domain" description="PDZ" evidence="6">
    <location>
        <begin position="305"/>
        <end position="401"/>
    </location>
</feature>
<dbReference type="SUPFAM" id="SSF50494">
    <property type="entry name" value="Trypsin-like serine proteases"/>
    <property type="match status" value="1"/>
</dbReference>
<evidence type="ECO:0000313" key="8">
    <source>
        <dbReference type="Proteomes" id="UP000267794"/>
    </source>
</evidence>
<dbReference type="GO" id="GO:0004252">
    <property type="term" value="F:serine-type endopeptidase activity"/>
    <property type="evidence" value="ECO:0007669"/>
    <property type="project" value="InterPro"/>
</dbReference>
<dbReference type="Proteomes" id="UP000267794">
    <property type="component" value="Chromosome"/>
</dbReference>
<dbReference type="AlphaFoldDB" id="A0A386RBZ8"/>
<dbReference type="PROSITE" id="PS50106">
    <property type="entry name" value="PDZ"/>
    <property type="match status" value="1"/>
</dbReference>
<reference evidence="7 8" key="1">
    <citation type="submission" date="2016-10" db="EMBL/GenBank/DDBJ databases">
        <title>Complete genomic sequencing of Lactobacillus helveticus LH99 and comparative genome analysis.</title>
        <authorList>
            <person name="Li N."/>
            <person name="You C."/>
            <person name="Liu Z."/>
        </authorList>
    </citation>
    <scope>NUCLEOTIDE SEQUENCE [LARGE SCALE GENOMIC DNA]</scope>
    <source>
        <strain evidence="7 8">LH99</strain>
    </source>
</reference>
<dbReference type="Pfam" id="PF13365">
    <property type="entry name" value="Trypsin_2"/>
    <property type="match status" value="1"/>
</dbReference>
<keyword evidence="5" id="KW-0472">Membrane</keyword>
<evidence type="ECO:0000259" key="6">
    <source>
        <dbReference type="PROSITE" id="PS50106"/>
    </source>
</evidence>
<evidence type="ECO:0000256" key="4">
    <source>
        <dbReference type="ARBA" id="ARBA00022825"/>
    </source>
</evidence>
<dbReference type="PRINTS" id="PR00834">
    <property type="entry name" value="PROTEASES2C"/>
</dbReference>
<dbReference type="Gene3D" id="2.40.10.10">
    <property type="entry name" value="Trypsin-like serine proteases"/>
    <property type="match status" value="2"/>
</dbReference>
<dbReference type="EMBL" id="CP017982">
    <property type="protein sequence ID" value="AYE60656.1"/>
    <property type="molecule type" value="Genomic_DNA"/>
</dbReference>
<evidence type="ECO:0000313" key="7">
    <source>
        <dbReference type="EMBL" id="AYE60656.1"/>
    </source>
</evidence>
<keyword evidence="4" id="KW-0720">Serine protease</keyword>
<evidence type="ECO:0000256" key="1">
    <source>
        <dbReference type="ARBA" id="ARBA00010541"/>
    </source>
</evidence>
<dbReference type="SMART" id="SM00228">
    <property type="entry name" value="PDZ"/>
    <property type="match status" value="1"/>
</dbReference>
<evidence type="ECO:0000256" key="3">
    <source>
        <dbReference type="ARBA" id="ARBA00022801"/>
    </source>
</evidence>
<comment type="similarity">
    <text evidence="1">Belongs to the peptidase S1C family.</text>
</comment>
<keyword evidence="3" id="KW-0378">Hydrolase</keyword>
<dbReference type="GO" id="GO:0006508">
    <property type="term" value="P:proteolysis"/>
    <property type="evidence" value="ECO:0007669"/>
    <property type="project" value="UniProtKB-KW"/>
</dbReference>